<reference evidence="2" key="1">
    <citation type="submission" date="2020-05" db="EMBL/GenBank/DDBJ databases">
        <authorList>
            <person name="Rincon C."/>
            <person name="Sanders R I."/>
            <person name="Robbins C."/>
            <person name="Chaturvedi A."/>
        </authorList>
    </citation>
    <scope>NUCLEOTIDE SEQUENCE</scope>
    <source>
        <strain evidence="2">CHB12</strain>
    </source>
</reference>
<dbReference type="PROSITE" id="PS51257">
    <property type="entry name" value="PROKAR_LIPOPROTEIN"/>
    <property type="match status" value="1"/>
</dbReference>
<proteinExistence type="predicted"/>
<sequence>MKISTCVHIISFELCLAFFLTSNLLISCGQLQITNNAGSKLALSALQFPNLNKIFPTAKTVFRHINIKLIKR</sequence>
<dbReference type="Proteomes" id="UP000684084">
    <property type="component" value="Unassembled WGS sequence"/>
</dbReference>
<gene>
    <name evidence="2" type="ORF">CHRIB12_LOCUS10336</name>
</gene>
<evidence type="ECO:0000256" key="1">
    <source>
        <dbReference type="SAM" id="Phobius"/>
    </source>
</evidence>
<accession>A0A915Z8A1</accession>
<organism evidence="2 3">
    <name type="scientific">Rhizophagus irregularis</name>
    <dbReference type="NCBI Taxonomy" id="588596"/>
    <lineage>
        <taxon>Eukaryota</taxon>
        <taxon>Fungi</taxon>
        <taxon>Fungi incertae sedis</taxon>
        <taxon>Mucoromycota</taxon>
        <taxon>Glomeromycotina</taxon>
        <taxon>Glomeromycetes</taxon>
        <taxon>Glomerales</taxon>
        <taxon>Glomeraceae</taxon>
        <taxon>Rhizophagus</taxon>
    </lineage>
</organism>
<evidence type="ECO:0008006" key="4">
    <source>
        <dbReference type="Google" id="ProtNLM"/>
    </source>
</evidence>
<feature type="transmembrane region" description="Helical" evidence="1">
    <location>
        <begin position="7"/>
        <end position="26"/>
    </location>
</feature>
<evidence type="ECO:0000313" key="3">
    <source>
        <dbReference type="Proteomes" id="UP000684084"/>
    </source>
</evidence>
<keyword evidence="1" id="KW-0472">Membrane</keyword>
<evidence type="ECO:0000313" key="2">
    <source>
        <dbReference type="EMBL" id="CAB5365319.1"/>
    </source>
</evidence>
<dbReference type="EMBL" id="CAGKOT010000021">
    <property type="protein sequence ID" value="CAB5365319.1"/>
    <property type="molecule type" value="Genomic_DNA"/>
</dbReference>
<keyword evidence="1" id="KW-1133">Transmembrane helix</keyword>
<name>A0A915Z8A1_9GLOM</name>
<comment type="caution">
    <text evidence="2">The sequence shown here is derived from an EMBL/GenBank/DDBJ whole genome shotgun (WGS) entry which is preliminary data.</text>
</comment>
<dbReference type="AlphaFoldDB" id="A0A915Z8A1"/>
<protein>
    <recommendedName>
        <fullName evidence="4">Lipoprotein</fullName>
    </recommendedName>
</protein>
<keyword evidence="1" id="KW-0812">Transmembrane</keyword>